<gene>
    <name evidence="1" type="ORF">CALCODRAFT_298557</name>
</gene>
<dbReference type="EMBL" id="KV423971">
    <property type="protein sequence ID" value="KZT56839.1"/>
    <property type="molecule type" value="Genomic_DNA"/>
</dbReference>
<protein>
    <submittedName>
        <fullName evidence="1">Uncharacterized protein</fullName>
    </submittedName>
</protein>
<proteinExistence type="predicted"/>
<evidence type="ECO:0000313" key="1">
    <source>
        <dbReference type="EMBL" id="KZT56839.1"/>
    </source>
</evidence>
<dbReference type="InParanoid" id="A0A165FJF5"/>
<dbReference type="Proteomes" id="UP000076842">
    <property type="component" value="Unassembled WGS sequence"/>
</dbReference>
<dbReference type="AlphaFoldDB" id="A0A165FJF5"/>
<accession>A0A165FJF5</accession>
<evidence type="ECO:0000313" key="2">
    <source>
        <dbReference type="Proteomes" id="UP000076842"/>
    </source>
</evidence>
<organism evidence="1 2">
    <name type="scientific">Calocera cornea HHB12733</name>
    <dbReference type="NCBI Taxonomy" id="1353952"/>
    <lineage>
        <taxon>Eukaryota</taxon>
        <taxon>Fungi</taxon>
        <taxon>Dikarya</taxon>
        <taxon>Basidiomycota</taxon>
        <taxon>Agaricomycotina</taxon>
        <taxon>Dacrymycetes</taxon>
        <taxon>Dacrymycetales</taxon>
        <taxon>Dacrymycetaceae</taxon>
        <taxon>Calocera</taxon>
    </lineage>
</organism>
<keyword evidence="2" id="KW-1185">Reference proteome</keyword>
<sequence length="127" mass="13602">MPRAVIACCCSASAASSGKCFYCTAVRPEHGSSVANSQSTKACGGRRPLRQRQKWYWLVSFRHSCGAARLTPISGGVRGILFWQFLIRTSKAGACVCLSRAGESRSGVFLGAYKRPAHGTVDLSPNC</sequence>
<name>A0A165FJF5_9BASI</name>
<reference evidence="1 2" key="1">
    <citation type="journal article" date="2016" name="Mol. Biol. Evol.">
        <title>Comparative Genomics of Early-Diverging Mushroom-Forming Fungi Provides Insights into the Origins of Lignocellulose Decay Capabilities.</title>
        <authorList>
            <person name="Nagy L.G."/>
            <person name="Riley R."/>
            <person name="Tritt A."/>
            <person name="Adam C."/>
            <person name="Daum C."/>
            <person name="Floudas D."/>
            <person name="Sun H."/>
            <person name="Yadav J.S."/>
            <person name="Pangilinan J."/>
            <person name="Larsson K.H."/>
            <person name="Matsuura K."/>
            <person name="Barry K."/>
            <person name="Labutti K."/>
            <person name="Kuo R."/>
            <person name="Ohm R.A."/>
            <person name="Bhattacharya S.S."/>
            <person name="Shirouzu T."/>
            <person name="Yoshinaga Y."/>
            <person name="Martin F.M."/>
            <person name="Grigoriev I.V."/>
            <person name="Hibbett D.S."/>
        </authorList>
    </citation>
    <scope>NUCLEOTIDE SEQUENCE [LARGE SCALE GENOMIC DNA]</scope>
    <source>
        <strain evidence="1 2">HHB12733</strain>
    </source>
</reference>